<gene>
    <name evidence="2" type="ORF">DDK22_22330</name>
</gene>
<sequence>MGDQPRAARRLVSGADFASDGEGRPLRRLSRIVFSPLPRAGEGPGERAGPGIPTRITSLTLQPSPPPLSRKRERGAALMRSRQFQLLVACSFPIPT</sequence>
<proteinExistence type="predicted"/>
<comment type="caution">
    <text evidence="2">The sequence shown here is derived from an EMBL/GenBank/DDBJ whole genome shotgun (WGS) entry which is preliminary data.</text>
</comment>
<organism evidence="2 3">
    <name type="scientific">Cupriavidus necator</name>
    <name type="common">Alcaligenes eutrophus</name>
    <name type="synonym">Ralstonia eutropha</name>
    <dbReference type="NCBI Taxonomy" id="106590"/>
    <lineage>
        <taxon>Bacteria</taxon>
        <taxon>Pseudomonadati</taxon>
        <taxon>Pseudomonadota</taxon>
        <taxon>Betaproteobacteria</taxon>
        <taxon>Burkholderiales</taxon>
        <taxon>Burkholderiaceae</taxon>
        <taxon>Cupriavidus</taxon>
    </lineage>
</organism>
<evidence type="ECO:0000313" key="3">
    <source>
        <dbReference type="Proteomes" id="UP000253501"/>
    </source>
</evidence>
<dbReference type="EMBL" id="QDHA01000054">
    <property type="protein sequence ID" value="RCJ06285.1"/>
    <property type="molecule type" value="Genomic_DNA"/>
</dbReference>
<dbReference type="Proteomes" id="UP000253501">
    <property type="component" value="Unassembled WGS sequence"/>
</dbReference>
<protein>
    <submittedName>
        <fullName evidence="2">Uncharacterized protein</fullName>
    </submittedName>
</protein>
<feature type="region of interest" description="Disordered" evidence="1">
    <location>
        <begin position="1"/>
        <end position="23"/>
    </location>
</feature>
<evidence type="ECO:0000313" key="2">
    <source>
        <dbReference type="EMBL" id="RCJ06285.1"/>
    </source>
</evidence>
<reference evidence="2 3" key="1">
    <citation type="submission" date="2018-04" db="EMBL/GenBank/DDBJ databases">
        <title>Cupriavidus necator CR12 genome sequencing and assembly.</title>
        <authorList>
            <person name="Ben Fekih I."/>
            <person name="Mazhar H.S."/>
            <person name="Bello S.K."/>
            <person name="Rensing C."/>
        </authorList>
    </citation>
    <scope>NUCLEOTIDE SEQUENCE [LARGE SCALE GENOMIC DNA]</scope>
    <source>
        <strain evidence="2 3">CR12</strain>
    </source>
</reference>
<accession>A0A367PGR6</accession>
<evidence type="ECO:0000256" key="1">
    <source>
        <dbReference type="SAM" id="MobiDB-lite"/>
    </source>
</evidence>
<feature type="region of interest" description="Disordered" evidence="1">
    <location>
        <begin position="37"/>
        <end position="74"/>
    </location>
</feature>
<dbReference type="AlphaFoldDB" id="A0A367PGR6"/>
<feature type="compositionally biased region" description="Low complexity" evidence="1">
    <location>
        <begin position="49"/>
        <end position="62"/>
    </location>
</feature>
<name>A0A367PGR6_CUPNE</name>